<keyword evidence="3" id="KW-1185">Reference proteome</keyword>
<gene>
    <name evidence="2" type="ORF">K1I37_20335</name>
</gene>
<reference evidence="3" key="1">
    <citation type="journal article" date="2022" name="G3 (Bethesda)">
        <title>Unveiling the complete genome sequence of Alicyclobacillus acidoterrestris DSM 3922T, a taint-producing strain.</title>
        <authorList>
            <person name="Leonardo I.C."/>
            <person name="Barreto Crespo M.T."/>
            <person name="Gaspar F.B."/>
        </authorList>
    </citation>
    <scope>NUCLEOTIDE SEQUENCE [LARGE SCALE GENOMIC DNA]</scope>
    <source>
        <strain evidence="3">DSM 3922</strain>
    </source>
</reference>
<evidence type="ECO:0000313" key="3">
    <source>
        <dbReference type="Proteomes" id="UP000829401"/>
    </source>
</evidence>
<proteinExistence type="predicted"/>
<dbReference type="Pfam" id="PF03779">
    <property type="entry name" value="SPW"/>
    <property type="match status" value="1"/>
</dbReference>
<dbReference type="Proteomes" id="UP000829401">
    <property type="component" value="Chromosome"/>
</dbReference>
<dbReference type="EMBL" id="CP080467">
    <property type="protein sequence ID" value="UNO48904.1"/>
    <property type="molecule type" value="Genomic_DNA"/>
</dbReference>
<dbReference type="STRING" id="1356854.N007_02600"/>
<dbReference type="AlphaFoldDB" id="T0DT96"/>
<sequence length="123" mass="13563">MKWRNSLAAVIGAWFIVAPWALQFSGNTTAVWLSVVLGAIQLLSSAWAAYAKQSGGWKQWQLWVSIVTGVWFVIQPFIFSLDVAETWISVILGVITVVLHVWTMAVKEDASTDKTKGGHHAHA</sequence>
<dbReference type="KEGG" id="aaco:K1I37_20335"/>
<accession>T0DT96</accession>
<dbReference type="InterPro" id="IPR005530">
    <property type="entry name" value="SPW"/>
</dbReference>
<organism evidence="2 3">
    <name type="scientific">Alicyclobacillus acidoterrestris (strain ATCC 49025 / DSM 3922 / CIP 106132 / NCIMB 13137 / GD3B)</name>
    <dbReference type="NCBI Taxonomy" id="1356854"/>
    <lineage>
        <taxon>Bacteria</taxon>
        <taxon>Bacillati</taxon>
        <taxon>Bacillota</taxon>
        <taxon>Bacilli</taxon>
        <taxon>Bacillales</taxon>
        <taxon>Alicyclobacillaceae</taxon>
        <taxon>Alicyclobacillus</taxon>
    </lineage>
</organism>
<accession>A0A9E6ZTI4</accession>
<dbReference type="OrthoDB" id="32521at2"/>
<protein>
    <submittedName>
        <fullName evidence="2">SPW repeat protein</fullName>
    </submittedName>
</protein>
<name>T0DT96_ALIAG</name>
<dbReference type="RefSeq" id="WP_021295164.1">
    <property type="nucleotide sequence ID" value="NZ_AURB01000046.1"/>
</dbReference>
<feature type="domain" description="SPW repeat-containing integral membrane" evidence="1">
    <location>
        <begin position="3"/>
        <end position="100"/>
    </location>
</feature>
<evidence type="ECO:0000313" key="2">
    <source>
        <dbReference type="EMBL" id="UNO48904.1"/>
    </source>
</evidence>
<dbReference type="eggNOG" id="ENOG50339DP">
    <property type="taxonomic scope" value="Bacteria"/>
</dbReference>
<evidence type="ECO:0000259" key="1">
    <source>
        <dbReference type="Pfam" id="PF03779"/>
    </source>
</evidence>